<dbReference type="InterPro" id="IPR018247">
    <property type="entry name" value="EF_Hand_1_Ca_BS"/>
</dbReference>
<feature type="domain" description="EF-hand" evidence="3">
    <location>
        <begin position="127"/>
        <end position="162"/>
    </location>
</feature>
<evidence type="ECO:0000313" key="4">
    <source>
        <dbReference type="EMBL" id="CAK9065482.1"/>
    </source>
</evidence>
<dbReference type="InterPro" id="IPR002048">
    <property type="entry name" value="EF_hand_dom"/>
</dbReference>
<dbReference type="Pfam" id="PF10366">
    <property type="entry name" value="Vps39_1"/>
    <property type="match status" value="1"/>
</dbReference>
<feature type="region of interest" description="Disordered" evidence="2">
    <location>
        <begin position="279"/>
        <end position="301"/>
    </location>
</feature>
<dbReference type="CDD" id="cd00051">
    <property type="entry name" value="EFh"/>
    <property type="match status" value="2"/>
</dbReference>
<dbReference type="SUPFAM" id="SSF56112">
    <property type="entry name" value="Protein kinase-like (PK-like)"/>
    <property type="match status" value="1"/>
</dbReference>
<organism evidence="4 5">
    <name type="scientific">Durusdinium trenchii</name>
    <dbReference type="NCBI Taxonomy" id="1381693"/>
    <lineage>
        <taxon>Eukaryota</taxon>
        <taxon>Sar</taxon>
        <taxon>Alveolata</taxon>
        <taxon>Dinophyceae</taxon>
        <taxon>Suessiales</taxon>
        <taxon>Symbiodiniaceae</taxon>
        <taxon>Durusdinium</taxon>
    </lineage>
</organism>
<feature type="domain" description="EF-hand" evidence="3">
    <location>
        <begin position="163"/>
        <end position="198"/>
    </location>
</feature>
<dbReference type="PROSITE" id="PS00018">
    <property type="entry name" value="EF_HAND_1"/>
    <property type="match status" value="4"/>
</dbReference>
<dbReference type="Gene3D" id="1.10.238.10">
    <property type="entry name" value="EF-hand"/>
    <property type="match status" value="2"/>
</dbReference>
<evidence type="ECO:0000259" key="3">
    <source>
        <dbReference type="PROSITE" id="PS50222"/>
    </source>
</evidence>
<feature type="non-terminal residue" evidence="4">
    <location>
        <position position="1"/>
    </location>
</feature>
<dbReference type="SUPFAM" id="SSF47473">
    <property type="entry name" value="EF-hand"/>
    <property type="match status" value="1"/>
</dbReference>
<evidence type="ECO:0000313" key="5">
    <source>
        <dbReference type="Proteomes" id="UP001642464"/>
    </source>
</evidence>
<protein>
    <recommendedName>
        <fullName evidence="3">EF-hand domain-containing protein</fullName>
    </recommendedName>
</protein>
<feature type="domain" description="EF-hand" evidence="3">
    <location>
        <begin position="91"/>
        <end position="126"/>
    </location>
</feature>
<comment type="caution">
    <text evidence="4">The sequence shown here is derived from an EMBL/GenBank/DDBJ whole genome shotgun (WGS) entry which is preliminary data.</text>
</comment>
<dbReference type="SMART" id="SM00054">
    <property type="entry name" value="EFh"/>
    <property type="match status" value="4"/>
</dbReference>
<sequence length="875" mass="97362">VRLGNFNFNPADWKNVSDDAKSLIRWMLKMNPRDRYSAAQALNHEWIKNKAPKAQAAPLRSNFVDNLRGFQSQNKLKKAALHIIAGQLNEDEIKKLREAFTSLDKNGDGLLTHSELKDGLGKAGLKEIPPDLAAIMDGVDADGSGVIDYTEFLAATLDRQQYMKEDVCWAAFRVFDRNGDGHISTQELKQVLQSSEVEDALGLKAIADLMVEVDSNGDGMIDFEEFMAMMRGSGEKRGEPTRSATGVQPRLDDRLVLEPLRLVVLEPTDSEDFGHLDVQNAPNSSAPEAVQSVEGWGDRRTGTTDKASLRIDFVHGSLCHPWMALECLGGSVHFGVALEVNWAAASFLLKQREALLSEERMEQKGATQPALQRAIDTLLLKLLLDTDEDDLRLTDVLERGVRCRVDDCEGFLRQRQRLDVLARLWKAHGLYDLALHEWSSMLTRSDARLSTAQIVAEMVEVLRSVHGASGAALLRQFVPQILNVDPAAILPVFTAGRGREGRPLLADEVLQLLEGHPTLSLAFLEHLVARKEAEPRHCAQLGLAYVAKVEEELSLPGANRMTPSRAKLLRFLEEAEGEPTAELLPRLEALELHEASRSKAPPEELVVLCSREKRHYEALRILALDLNDLGRAEIYCRLLMRREAQESTQGLSVFSAELPPWARPVVFGPKKPGSADRVCSQDPSIVEATVRTRPLMLLLKILLEAHETAAEKPESYKKVSVEYRDAVLALLMGYAGHRDVPPNEVLGLLPSHWTLEGVAEYLSQCARICLHQQRASMLEENLSSMAYLKTFSAWAKERMRKVNITVDRCCPVCNKRFVDKDNVGKAFVAYPNETCVHFTCKEHPSICPKTGKNFSDNLSVYCQALGSLEAPASED</sequence>
<keyword evidence="5" id="KW-1185">Reference proteome</keyword>
<evidence type="ECO:0000256" key="2">
    <source>
        <dbReference type="SAM" id="MobiDB-lite"/>
    </source>
</evidence>
<proteinExistence type="predicted"/>
<dbReference type="Pfam" id="PF10367">
    <property type="entry name" value="zf-Vps39_C"/>
    <property type="match status" value="1"/>
</dbReference>
<gene>
    <name evidence="4" type="ORF">SCF082_LOCUS33498</name>
</gene>
<feature type="domain" description="EF-hand" evidence="3">
    <location>
        <begin position="201"/>
        <end position="236"/>
    </location>
</feature>
<keyword evidence="1" id="KW-0106">Calcium</keyword>
<dbReference type="InterPro" id="IPR019452">
    <property type="entry name" value="VPS39/TGF_beta_rcpt-assoc_1"/>
</dbReference>
<dbReference type="Pfam" id="PF13499">
    <property type="entry name" value="EF-hand_7"/>
    <property type="match status" value="2"/>
</dbReference>
<reference evidence="4 5" key="1">
    <citation type="submission" date="2024-02" db="EMBL/GenBank/DDBJ databases">
        <authorList>
            <person name="Chen Y."/>
            <person name="Shah S."/>
            <person name="Dougan E. K."/>
            <person name="Thang M."/>
            <person name="Chan C."/>
        </authorList>
    </citation>
    <scope>NUCLEOTIDE SEQUENCE [LARGE SCALE GENOMIC DNA]</scope>
</reference>
<name>A0ABP0NQS2_9DINO</name>
<accession>A0ABP0NQS2</accession>
<dbReference type="PANTHER" id="PTHR12894:SF27">
    <property type="entry name" value="TRANSFORMING GROWTH FACTOR-BETA RECEPTOR-ASSOCIATED PROTEIN 1"/>
    <property type="match status" value="1"/>
</dbReference>
<dbReference type="Gene3D" id="1.10.510.10">
    <property type="entry name" value="Transferase(Phosphotransferase) domain 1"/>
    <property type="match status" value="1"/>
</dbReference>
<dbReference type="InterPro" id="IPR032914">
    <property type="entry name" value="Vam6/VPS39/TRAP1"/>
</dbReference>
<dbReference type="Proteomes" id="UP001642464">
    <property type="component" value="Unassembled WGS sequence"/>
</dbReference>
<evidence type="ECO:0000256" key="1">
    <source>
        <dbReference type="ARBA" id="ARBA00022837"/>
    </source>
</evidence>
<dbReference type="InterPro" id="IPR019453">
    <property type="entry name" value="VPS39/TGFA1_Znf"/>
</dbReference>
<dbReference type="EMBL" id="CAXAMM010029879">
    <property type="protein sequence ID" value="CAK9065482.1"/>
    <property type="molecule type" value="Genomic_DNA"/>
</dbReference>
<dbReference type="PROSITE" id="PS50222">
    <property type="entry name" value="EF_HAND_2"/>
    <property type="match status" value="4"/>
</dbReference>
<dbReference type="InterPro" id="IPR011009">
    <property type="entry name" value="Kinase-like_dom_sf"/>
</dbReference>
<dbReference type="InterPro" id="IPR011992">
    <property type="entry name" value="EF-hand-dom_pair"/>
</dbReference>
<dbReference type="PANTHER" id="PTHR12894">
    <property type="entry name" value="CNH DOMAIN CONTAINING"/>
    <property type="match status" value="1"/>
</dbReference>